<feature type="coiled-coil region" evidence="1">
    <location>
        <begin position="131"/>
        <end position="158"/>
    </location>
</feature>
<gene>
    <name evidence="2" type="ORF">PLOB_00026568</name>
</gene>
<reference evidence="2 3" key="1">
    <citation type="submission" date="2022-05" db="EMBL/GenBank/DDBJ databases">
        <authorList>
            <consortium name="Genoscope - CEA"/>
            <person name="William W."/>
        </authorList>
    </citation>
    <scope>NUCLEOTIDE SEQUENCE [LARGE SCALE GENOMIC DNA]</scope>
</reference>
<evidence type="ECO:0000256" key="1">
    <source>
        <dbReference type="SAM" id="Coils"/>
    </source>
</evidence>
<evidence type="ECO:0000313" key="2">
    <source>
        <dbReference type="EMBL" id="CAH3118768.1"/>
    </source>
</evidence>
<evidence type="ECO:0000313" key="3">
    <source>
        <dbReference type="Proteomes" id="UP001159405"/>
    </source>
</evidence>
<comment type="caution">
    <text evidence="2">The sequence shown here is derived from an EMBL/GenBank/DDBJ whole genome shotgun (WGS) entry which is preliminary data.</text>
</comment>
<protein>
    <submittedName>
        <fullName evidence="2">Uncharacterized protein</fullName>
    </submittedName>
</protein>
<feature type="non-terminal residue" evidence="2">
    <location>
        <position position="203"/>
    </location>
</feature>
<sequence>DRRDHIFESVKKLSRFDESVIDSNSPQDGEISMAQKRIAYSDNEVRYDFTKSCYVEGDLQLVVKVKINPDTAAPGSKECATLPEFQAVFLQQEPNKNTYMALHPRRAHWFFTRSLGGCEMFVAKGSTRQDVLVIHSNLDKCENKLANLQEKGASVDEMMGRHPGYHLIARVYSEPSAVEKLAADAYMRGYERAHPGILTIAYN</sequence>
<dbReference type="EMBL" id="CALNXK010000032">
    <property type="protein sequence ID" value="CAH3118768.1"/>
    <property type="molecule type" value="Genomic_DNA"/>
</dbReference>
<name>A0ABN8NVH5_9CNID</name>
<organism evidence="2 3">
    <name type="scientific">Porites lobata</name>
    <dbReference type="NCBI Taxonomy" id="104759"/>
    <lineage>
        <taxon>Eukaryota</taxon>
        <taxon>Metazoa</taxon>
        <taxon>Cnidaria</taxon>
        <taxon>Anthozoa</taxon>
        <taxon>Hexacorallia</taxon>
        <taxon>Scleractinia</taxon>
        <taxon>Fungiina</taxon>
        <taxon>Poritidae</taxon>
        <taxon>Porites</taxon>
    </lineage>
</organism>
<keyword evidence="3" id="KW-1185">Reference proteome</keyword>
<dbReference type="Proteomes" id="UP001159405">
    <property type="component" value="Unassembled WGS sequence"/>
</dbReference>
<proteinExistence type="predicted"/>
<accession>A0ABN8NVH5</accession>
<keyword evidence="1" id="KW-0175">Coiled coil</keyword>
<feature type="non-terminal residue" evidence="2">
    <location>
        <position position="1"/>
    </location>
</feature>